<dbReference type="Pfam" id="PF09580">
    <property type="entry name" value="Spore_YhcN_YlaJ"/>
    <property type="match status" value="1"/>
</dbReference>
<evidence type="ECO:0000313" key="4">
    <source>
        <dbReference type="Proteomes" id="UP000784880"/>
    </source>
</evidence>
<dbReference type="EMBL" id="JAHQCS010000160">
    <property type="protein sequence ID" value="MBU9713982.1"/>
    <property type="molecule type" value="Genomic_DNA"/>
</dbReference>
<organism evidence="3 4">
    <name type="scientific">Evansella tamaricis</name>
    <dbReference type="NCBI Taxonomy" id="2069301"/>
    <lineage>
        <taxon>Bacteria</taxon>
        <taxon>Bacillati</taxon>
        <taxon>Bacillota</taxon>
        <taxon>Bacilli</taxon>
        <taxon>Bacillales</taxon>
        <taxon>Bacillaceae</taxon>
        <taxon>Evansella</taxon>
    </lineage>
</organism>
<feature type="chain" id="PRO_5047330582" evidence="2">
    <location>
        <begin position="22"/>
        <end position="409"/>
    </location>
</feature>
<sequence>MKKIAMSLTAATLLVSGLAGCGDVNDTGMNDGQGGYNVNQGQGNGTNQGYNLGEGRNNQGGFFGRNTNRGFDQGGMFGQNRDRNNQGGFFGQNDRNQHQGSYGFNRGREYTGNNQENRGLGNTTETRGIGQRNGYNFQQNEAGSHGLNQGTRGQNRMTGFEARENRQHRGFGRGITGNDRPGMVDEDGILNGRRANVTGQNRTLRGQNGTIGQQGNLRGQNKTHGSQSRSLGNQNGTLRGQSGTYRGQNEEAQQNRTTTGQNGSTMGFNRSNRGFSNGATNGQRTSHNRNNHGLTNNNGYYNGEDGRLARRITSSLGQGNNHVLVNGNDVIVAVDEDGNANESEIRNSVGNVRDDLNVHVVSDRDQVRQVRGMNDRLRAGEPFEEIGATFNDMLEDLGNAASRPFERSR</sequence>
<keyword evidence="4" id="KW-1185">Reference proteome</keyword>
<dbReference type="PROSITE" id="PS51257">
    <property type="entry name" value="PROKAR_LIPOPROTEIN"/>
    <property type="match status" value="1"/>
</dbReference>
<name>A0ABS6JJZ6_9BACI</name>
<feature type="compositionally biased region" description="Polar residues" evidence="1">
    <location>
        <begin position="197"/>
        <end position="285"/>
    </location>
</feature>
<reference evidence="3 4" key="1">
    <citation type="submission" date="2021-06" db="EMBL/GenBank/DDBJ databases">
        <title>Bacillus sp. RD4P76, an endophyte from a halophyte.</title>
        <authorList>
            <person name="Sun J.-Q."/>
        </authorList>
    </citation>
    <scope>NUCLEOTIDE SEQUENCE [LARGE SCALE GENOMIC DNA]</scope>
    <source>
        <strain evidence="3 4">CGMCC 1.15917</strain>
    </source>
</reference>
<dbReference type="InterPro" id="IPR019076">
    <property type="entry name" value="Spore_lipoprot_YhcN/YlaJ-like"/>
</dbReference>
<feature type="region of interest" description="Disordered" evidence="1">
    <location>
        <begin position="80"/>
        <end position="302"/>
    </location>
</feature>
<evidence type="ECO:0000313" key="3">
    <source>
        <dbReference type="EMBL" id="MBU9713982.1"/>
    </source>
</evidence>
<proteinExistence type="predicted"/>
<accession>A0ABS6JJZ6</accession>
<dbReference type="Proteomes" id="UP000784880">
    <property type="component" value="Unassembled WGS sequence"/>
</dbReference>
<comment type="caution">
    <text evidence="3">The sequence shown here is derived from an EMBL/GenBank/DDBJ whole genome shotgun (WGS) entry which is preliminary data.</text>
</comment>
<feature type="compositionally biased region" description="Polar residues" evidence="1">
    <location>
        <begin position="133"/>
        <end position="157"/>
    </location>
</feature>
<evidence type="ECO:0000256" key="2">
    <source>
        <dbReference type="SAM" id="SignalP"/>
    </source>
</evidence>
<feature type="compositionally biased region" description="Polar residues" evidence="1">
    <location>
        <begin position="111"/>
        <end position="126"/>
    </location>
</feature>
<evidence type="ECO:0000256" key="1">
    <source>
        <dbReference type="SAM" id="MobiDB-lite"/>
    </source>
</evidence>
<gene>
    <name evidence="3" type="ORF">KS419_19805</name>
</gene>
<keyword evidence="3" id="KW-0449">Lipoprotein</keyword>
<feature type="signal peptide" evidence="2">
    <location>
        <begin position="1"/>
        <end position="21"/>
    </location>
</feature>
<protein>
    <submittedName>
        <fullName evidence="3">YhcN/YlaJ family sporulation lipoprotein</fullName>
    </submittedName>
</protein>
<feature type="compositionally biased region" description="Low complexity" evidence="1">
    <location>
        <begin position="291"/>
        <end position="302"/>
    </location>
</feature>
<keyword evidence="2" id="KW-0732">Signal</keyword>
<dbReference type="RefSeq" id="WP_217068245.1">
    <property type="nucleotide sequence ID" value="NZ_JAHQCS010000160.1"/>
</dbReference>